<keyword evidence="2" id="KW-0378">Hydrolase</keyword>
<organism evidence="2 3">
    <name type="scientific">Paenibacillus alginolyticus</name>
    <dbReference type="NCBI Taxonomy" id="59839"/>
    <lineage>
        <taxon>Bacteria</taxon>
        <taxon>Bacillati</taxon>
        <taxon>Bacillota</taxon>
        <taxon>Bacilli</taxon>
        <taxon>Bacillales</taxon>
        <taxon>Paenibacillaceae</taxon>
        <taxon>Paenibacillus</taxon>
    </lineage>
</organism>
<name>A0ABT4GN80_9BACL</name>
<dbReference type="Pfam" id="PF12697">
    <property type="entry name" value="Abhydrolase_6"/>
    <property type="match status" value="1"/>
</dbReference>
<gene>
    <name evidence="2" type="ORF">M5X19_32970</name>
</gene>
<protein>
    <submittedName>
        <fullName evidence="2">Alpha/beta hydrolase</fullName>
    </submittedName>
</protein>
<evidence type="ECO:0000313" key="2">
    <source>
        <dbReference type="EMBL" id="MCY9697632.1"/>
    </source>
</evidence>
<dbReference type="InterPro" id="IPR000073">
    <property type="entry name" value="AB_hydrolase_1"/>
</dbReference>
<dbReference type="PANTHER" id="PTHR37017:SF11">
    <property type="entry name" value="ESTERASE_LIPASE_THIOESTERASE DOMAIN-CONTAINING PROTEIN"/>
    <property type="match status" value="1"/>
</dbReference>
<proteinExistence type="predicted"/>
<keyword evidence="3" id="KW-1185">Reference proteome</keyword>
<dbReference type="EMBL" id="JAMDMX010000156">
    <property type="protein sequence ID" value="MCY9697632.1"/>
    <property type="molecule type" value="Genomic_DNA"/>
</dbReference>
<dbReference type="SUPFAM" id="SSF53474">
    <property type="entry name" value="alpha/beta-Hydrolases"/>
    <property type="match status" value="1"/>
</dbReference>
<evidence type="ECO:0000313" key="3">
    <source>
        <dbReference type="Proteomes" id="UP001527099"/>
    </source>
</evidence>
<dbReference type="GO" id="GO:0016787">
    <property type="term" value="F:hydrolase activity"/>
    <property type="evidence" value="ECO:0007669"/>
    <property type="project" value="UniProtKB-KW"/>
</dbReference>
<comment type="caution">
    <text evidence="2">The sequence shown here is derived from an EMBL/GenBank/DDBJ whole genome shotgun (WGS) entry which is preliminary data.</text>
</comment>
<dbReference type="PANTHER" id="PTHR37017">
    <property type="entry name" value="AB HYDROLASE-1 DOMAIN-CONTAINING PROTEIN-RELATED"/>
    <property type="match status" value="1"/>
</dbReference>
<dbReference type="Gene3D" id="3.40.50.1820">
    <property type="entry name" value="alpha/beta hydrolase"/>
    <property type="match status" value="1"/>
</dbReference>
<evidence type="ECO:0000259" key="1">
    <source>
        <dbReference type="Pfam" id="PF12697"/>
    </source>
</evidence>
<dbReference type="InterPro" id="IPR029058">
    <property type="entry name" value="AB_hydrolase_fold"/>
</dbReference>
<dbReference type="InterPro" id="IPR052897">
    <property type="entry name" value="Sec-Metab_Biosynth_Hydrolase"/>
</dbReference>
<feature type="domain" description="AB hydrolase-1" evidence="1">
    <location>
        <begin position="55"/>
        <end position="196"/>
    </location>
</feature>
<dbReference type="RefSeq" id="WP_268618286.1">
    <property type="nucleotide sequence ID" value="NZ_JAMDMX010000156.1"/>
</dbReference>
<sequence length="295" mass="33907">MTYTYENLPQPLQAWPFQHPNHPPVPHPAWPYMTQAPWAQDFEHEYRERDQPLTFVLIHGFWADTSFWSGVASELRKKGHTVYVPEYPRHGADPNKNVTHAMMTKSITDYVTSRNLKNIILVGHSFGGSLVQKVAELIPDRLKRLVFMNAFVIKDGGSLADEFPPSMLAMFKQLIESSKDNTVLLPFPLFRESFANLASYAQAQQLYKKVIPEPAGPLFEKFDLKKFYSLQVPKSYVHLMEDSAITLGNPNYGWHPHMSSRLGLYRFIQAHGDHMSTAQFEPKLIARKIYEASRD</sequence>
<reference evidence="2 3" key="1">
    <citation type="submission" date="2022-05" db="EMBL/GenBank/DDBJ databases">
        <title>Genome Sequencing of Bee-Associated Microbes.</title>
        <authorList>
            <person name="Dunlap C."/>
        </authorList>
    </citation>
    <scope>NUCLEOTIDE SEQUENCE [LARGE SCALE GENOMIC DNA]</scope>
    <source>
        <strain evidence="2 3">NRRL B-14421</strain>
    </source>
</reference>
<accession>A0ABT4GN80</accession>
<dbReference type="Proteomes" id="UP001527099">
    <property type="component" value="Unassembled WGS sequence"/>
</dbReference>